<dbReference type="Proteomes" id="UP000034407">
    <property type="component" value="Unassembled WGS sequence"/>
</dbReference>
<keyword evidence="1" id="KW-0472">Membrane</keyword>
<keyword evidence="3" id="KW-1185">Reference proteome</keyword>
<comment type="caution">
    <text evidence="2">The sequence shown here is derived from an EMBL/GenBank/DDBJ whole genome shotgun (WGS) entry which is preliminary data.</text>
</comment>
<protein>
    <submittedName>
        <fullName evidence="2">Uncharacterized protein</fullName>
    </submittedName>
</protein>
<gene>
    <name evidence="2" type="ORF">VN21_16955</name>
</gene>
<dbReference type="AlphaFoldDB" id="A0A0M3DBC2"/>
<feature type="transmembrane region" description="Helical" evidence="1">
    <location>
        <begin position="48"/>
        <end position="66"/>
    </location>
</feature>
<evidence type="ECO:0000313" key="3">
    <source>
        <dbReference type="Proteomes" id="UP000034407"/>
    </source>
</evidence>
<dbReference type="PATRIC" id="fig|1629550.3.peg.2924"/>
<keyword evidence="1" id="KW-0812">Transmembrane</keyword>
<name>A0A0M3DBC2_9FIRM</name>
<proteinExistence type="predicted"/>
<reference evidence="2 3" key="1">
    <citation type="submission" date="2015-04" db="EMBL/GenBank/DDBJ databases">
        <title>Microcin producing Clostridium sp. JC272T.</title>
        <authorList>
            <person name="Jyothsna T."/>
            <person name="Sasikala C."/>
            <person name="Ramana C."/>
        </authorList>
    </citation>
    <scope>NUCLEOTIDE SEQUENCE [LARGE SCALE GENOMIC DNA]</scope>
    <source>
        <strain evidence="2 3">JC272</strain>
    </source>
</reference>
<evidence type="ECO:0000256" key="1">
    <source>
        <dbReference type="SAM" id="Phobius"/>
    </source>
</evidence>
<sequence length="216" mass="24280">MNKLVEDFKSLSKSKRALIGIVFFPITLIILSINSLRKAIINKNISKIILSSFYSLISLAIFASLINTTELYIGMSNKSNEGQQQSYESENIDTLDNEVGVLEEMESEEKIDENKNPFGTVMEKPVMNGSKTERIGTYAEVMSGGIEINKDNLIQFYNEVVKDSEYNWVTLNIDGETGLQFAGSTHIFTYGTLDKESCIVEDKGTGFVYDDKIDYE</sequence>
<accession>A0A0M3DBC2</accession>
<dbReference type="RefSeq" id="WP_046824305.1">
    <property type="nucleotide sequence ID" value="NZ_LBBT01000354.1"/>
</dbReference>
<dbReference type="EMBL" id="LBBT01000354">
    <property type="protein sequence ID" value="KKX99939.1"/>
    <property type="molecule type" value="Genomic_DNA"/>
</dbReference>
<evidence type="ECO:0000313" key="2">
    <source>
        <dbReference type="EMBL" id="KKX99939.1"/>
    </source>
</evidence>
<keyword evidence="1" id="KW-1133">Transmembrane helix</keyword>
<organism evidence="2 3">
    <name type="scientific">Paraclostridium benzoelyticum</name>
    <dbReference type="NCBI Taxonomy" id="1629550"/>
    <lineage>
        <taxon>Bacteria</taxon>
        <taxon>Bacillati</taxon>
        <taxon>Bacillota</taxon>
        <taxon>Clostridia</taxon>
        <taxon>Peptostreptococcales</taxon>
        <taxon>Peptostreptococcaceae</taxon>
        <taxon>Paraclostridium</taxon>
    </lineage>
</organism>
<feature type="transmembrane region" description="Helical" evidence="1">
    <location>
        <begin position="17"/>
        <end position="36"/>
    </location>
</feature>